<dbReference type="EnsemblProtists" id="EOD38484">
    <property type="protein sequence ID" value="EOD38484"/>
    <property type="gene ID" value="EMIHUDRAFT_224580"/>
</dbReference>
<proteinExistence type="predicted"/>
<accession>A0A0D3KRU9</accession>
<dbReference type="KEGG" id="ehx:EMIHUDRAFT_224580"/>
<reference evidence="1" key="2">
    <citation type="submission" date="2024-10" db="UniProtKB">
        <authorList>
            <consortium name="EnsemblProtists"/>
        </authorList>
    </citation>
    <scope>IDENTIFICATION</scope>
</reference>
<name>A0A0D3KRU9_EMIH1</name>
<dbReference type="AlphaFoldDB" id="A0A0D3KRU9"/>
<dbReference type="PaxDb" id="2903-EOD38484"/>
<protein>
    <submittedName>
        <fullName evidence="1">Uncharacterized protein</fullName>
    </submittedName>
</protein>
<sequence>MLCKRVEARATMNDLRSDPWVTDGGRFPLPPASEGTIEVDEDEVAQAVTLLQIGSVALVVQSVAKFKRLLQTEDATPAGPMAGKSPSNRSIPANTVSLCLGESTVSLCHW</sequence>
<dbReference type="GeneID" id="17283754"/>
<dbReference type="HOGENOM" id="CLU_2175839_0_0_1"/>
<dbReference type="RefSeq" id="XP_005790913.1">
    <property type="nucleotide sequence ID" value="XM_005790856.1"/>
</dbReference>
<evidence type="ECO:0000313" key="2">
    <source>
        <dbReference type="Proteomes" id="UP000013827"/>
    </source>
</evidence>
<keyword evidence="2" id="KW-1185">Reference proteome</keyword>
<dbReference type="Proteomes" id="UP000013827">
    <property type="component" value="Unassembled WGS sequence"/>
</dbReference>
<organism evidence="1 2">
    <name type="scientific">Emiliania huxleyi (strain CCMP1516)</name>
    <dbReference type="NCBI Taxonomy" id="280463"/>
    <lineage>
        <taxon>Eukaryota</taxon>
        <taxon>Haptista</taxon>
        <taxon>Haptophyta</taxon>
        <taxon>Prymnesiophyceae</taxon>
        <taxon>Isochrysidales</taxon>
        <taxon>Noelaerhabdaceae</taxon>
        <taxon>Emiliania</taxon>
    </lineage>
</organism>
<reference evidence="2" key="1">
    <citation type="journal article" date="2013" name="Nature">
        <title>Pan genome of the phytoplankton Emiliania underpins its global distribution.</title>
        <authorList>
            <person name="Read B.A."/>
            <person name="Kegel J."/>
            <person name="Klute M.J."/>
            <person name="Kuo A."/>
            <person name="Lefebvre S.C."/>
            <person name="Maumus F."/>
            <person name="Mayer C."/>
            <person name="Miller J."/>
            <person name="Monier A."/>
            <person name="Salamov A."/>
            <person name="Young J."/>
            <person name="Aguilar M."/>
            <person name="Claverie J.M."/>
            <person name="Frickenhaus S."/>
            <person name="Gonzalez K."/>
            <person name="Herman E.K."/>
            <person name="Lin Y.C."/>
            <person name="Napier J."/>
            <person name="Ogata H."/>
            <person name="Sarno A.F."/>
            <person name="Shmutz J."/>
            <person name="Schroeder D."/>
            <person name="de Vargas C."/>
            <person name="Verret F."/>
            <person name="von Dassow P."/>
            <person name="Valentin K."/>
            <person name="Van de Peer Y."/>
            <person name="Wheeler G."/>
            <person name="Dacks J.B."/>
            <person name="Delwiche C.F."/>
            <person name="Dyhrman S.T."/>
            <person name="Glockner G."/>
            <person name="John U."/>
            <person name="Richards T."/>
            <person name="Worden A.Z."/>
            <person name="Zhang X."/>
            <person name="Grigoriev I.V."/>
            <person name="Allen A.E."/>
            <person name="Bidle K."/>
            <person name="Borodovsky M."/>
            <person name="Bowler C."/>
            <person name="Brownlee C."/>
            <person name="Cock J.M."/>
            <person name="Elias M."/>
            <person name="Gladyshev V.N."/>
            <person name="Groth M."/>
            <person name="Guda C."/>
            <person name="Hadaegh A."/>
            <person name="Iglesias-Rodriguez M.D."/>
            <person name="Jenkins J."/>
            <person name="Jones B.M."/>
            <person name="Lawson T."/>
            <person name="Leese F."/>
            <person name="Lindquist E."/>
            <person name="Lobanov A."/>
            <person name="Lomsadze A."/>
            <person name="Malik S.B."/>
            <person name="Marsh M.E."/>
            <person name="Mackinder L."/>
            <person name="Mock T."/>
            <person name="Mueller-Roeber B."/>
            <person name="Pagarete A."/>
            <person name="Parker M."/>
            <person name="Probert I."/>
            <person name="Quesneville H."/>
            <person name="Raines C."/>
            <person name="Rensing S.A."/>
            <person name="Riano-Pachon D.M."/>
            <person name="Richier S."/>
            <person name="Rokitta S."/>
            <person name="Shiraiwa Y."/>
            <person name="Soanes D.M."/>
            <person name="van der Giezen M."/>
            <person name="Wahlund T.M."/>
            <person name="Williams B."/>
            <person name="Wilson W."/>
            <person name="Wolfe G."/>
            <person name="Wurch L.L."/>
        </authorList>
    </citation>
    <scope>NUCLEOTIDE SEQUENCE</scope>
</reference>
<evidence type="ECO:0000313" key="1">
    <source>
        <dbReference type="EnsemblProtists" id="EOD38484"/>
    </source>
</evidence>